<keyword evidence="4 5" id="KW-0472">Membrane</keyword>
<evidence type="ECO:0000256" key="3">
    <source>
        <dbReference type="ARBA" id="ARBA00022989"/>
    </source>
</evidence>
<dbReference type="EMBL" id="JAQJAC010000009">
    <property type="protein sequence ID" value="KAJ5572889.1"/>
    <property type="molecule type" value="Genomic_DNA"/>
</dbReference>
<dbReference type="AlphaFoldDB" id="A0AAD6DC69"/>
<comment type="subcellular location">
    <subcellularLocation>
        <location evidence="1">Membrane</location>
        <topology evidence="1">Multi-pass membrane protein</topology>
    </subcellularLocation>
</comment>
<keyword evidence="2 5" id="KW-0812">Transmembrane</keyword>
<keyword evidence="7" id="KW-1185">Reference proteome</keyword>
<name>A0AAD6DC69_9EURO</name>
<dbReference type="Proteomes" id="UP001216150">
    <property type="component" value="Unassembled WGS sequence"/>
</dbReference>
<gene>
    <name evidence="6" type="ORF">N7450_009873</name>
</gene>
<evidence type="ECO:0000313" key="7">
    <source>
        <dbReference type="Proteomes" id="UP001216150"/>
    </source>
</evidence>
<keyword evidence="3 5" id="KW-1133">Transmembrane helix</keyword>
<comment type="caution">
    <text evidence="6">The sequence shown here is derived from an EMBL/GenBank/DDBJ whole genome shotgun (WGS) entry which is preliminary data.</text>
</comment>
<dbReference type="GO" id="GO:0005886">
    <property type="term" value="C:plasma membrane"/>
    <property type="evidence" value="ECO:0007669"/>
    <property type="project" value="TreeGrafter"/>
</dbReference>
<dbReference type="PANTHER" id="PTHR23501:SF78">
    <property type="entry name" value="MAJOR FACILITATOR SUPERFAMILY (MFS) PROFILE DOMAIN-CONTAINING PROTEIN-RELATED"/>
    <property type="match status" value="1"/>
</dbReference>
<evidence type="ECO:0000256" key="4">
    <source>
        <dbReference type="ARBA" id="ARBA00023136"/>
    </source>
</evidence>
<sequence length="205" mass="21935">MLTLPFVLAQSIAGAISGPLMSRLASSTPGIVSVVSRAGLQLLFNRNTHIIVYAVVLAIEGAGVGFTHQPGLVAVQALARTEDRAVATSTRNLLRSLGSVFGLAISTAAQRAAMQSALPSKAISSVNHGMSARMRETFQDNPSLLDAKMAGFRIVFLSLVPLISLCFVGNFLVQDVTLNDTTEDQKLKIEGMLTIFSCLWRFLEK</sequence>
<evidence type="ECO:0000256" key="1">
    <source>
        <dbReference type="ARBA" id="ARBA00004141"/>
    </source>
</evidence>
<dbReference type="GO" id="GO:0022857">
    <property type="term" value="F:transmembrane transporter activity"/>
    <property type="evidence" value="ECO:0007669"/>
    <property type="project" value="TreeGrafter"/>
</dbReference>
<protein>
    <recommendedName>
        <fullName evidence="8">Major facilitator superfamily (MFS) profile domain-containing protein</fullName>
    </recommendedName>
</protein>
<organism evidence="6 7">
    <name type="scientific">Penicillium hetheringtonii</name>
    <dbReference type="NCBI Taxonomy" id="911720"/>
    <lineage>
        <taxon>Eukaryota</taxon>
        <taxon>Fungi</taxon>
        <taxon>Dikarya</taxon>
        <taxon>Ascomycota</taxon>
        <taxon>Pezizomycotina</taxon>
        <taxon>Eurotiomycetes</taxon>
        <taxon>Eurotiomycetidae</taxon>
        <taxon>Eurotiales</taxon>
        <taxon>Aspergillaceae</taxon>
        <taxon>Penicillium</taxon>
    </lineage>
</organism>
<dbReference type="PANTHER" id="PTHR23501">
    <property type="entry name" value="MAJOR FACILITATOR SUPERFAMILY"/>
    <property type="match status" value="1"/>
</dbReference>
<reference evidence="6 7" key="1">
    <citation type="journal article" date="2023" name="IMA Fungus">
        <title>Comparative genomic study of the Penicillium genus elucidates a diverse pangenome and 15 lateral gene transfer events.</title>
        <authorList>
            <person name="Petersen C."/>
            <person name="Sorensen T."/>
            <person name="Nielsen M.R."/>
            <person name="Sondergaard T.E."/>
            <person name="Sorensen J.L."/>
            <person name="Fitzpatrick D.A."/>
            <person name="Frisvad J.C."/>
            <person name="Nielsen K.L."/>
        </authorList>
    </citation>
    <scope>NUCLEOTIDE SEQUENCE [LARGE SCALE GENOMIC DNA]</scope>
    <source>
        <strain evidence="6 7">IBT 29057</strain>
    </source>
</reference>
<evidence type="ECO:0000256" key="5">
    <source>
        <dbReference type="SAM" id="Phobius"/>
    </source>
</evidence>
<evidence type="ECO:0000256" key="2">
    <source>
        <dbReference type="ARBA" id="ARBA00022692"/>
    </source>
</evidence>
<proteinExistence type="predicted"/>
<feature type="transmembrane region" description="Helical" evidence="5">
    <location>
        <begin position="51"/>
        <end position="75"/>
    </location>
</feature>
<dbReference type="SUPFAM" id="SSF103473">
    <property type="entry name" value="MFS general substrate transporter"/>
    <property type="match status" value="1"/>
</dbReference>
<dbReference type="Gene3D" id="1.20.1250.20">
    <property type="entry name" value="MFS general substrate transporter like domains"/>
    <property type="match status" value="1"/>
</dbReference>
<evidence type="ECO:0008006" key="8">
    <source>
        <dbReference type="Google" id="ProtNLM"/>
    </source>
</evidence>
<feature type="transmembrane region" description="Helical" evidence="5">
    <location>
        <begin position="154"/>
        <end position="173"/>
    </location>
</feature>
<dbReference type="InterPro" id="IPR036259">
    <property type="entry name" value="MFS_trans_sf"/>
</dbReference>
<evidence type="ECO:0000313" key="6">
    <source>
        <dbReference type="EMBL" id="KAJ5572889.1"/>
    </source>
</evidence>
<accession>A0AAD6DC69</accession>